<protein>
    <submittedName>
        <fullName evidence="1">Uncharacterized protein</fullName>
    </submittedName>
</protein>
<proteinExistence type="predicted"/>
<evidence type="ECO:0000313" key="1">
    <source>
        <dbReference type="EMBL" id="AEG72368.1"/>
    </source>
</evidence>
<dbReference type="EMBL" id="CP002808">
    <property type="protein sequence ID" value="AEG72368.1"/>
    <property type="molecule type" value="Genomic_DNA"/>
</dbReference>
<dbReference type="AlphaFoldDB" id="F6FFH3"/>
<gene>
    <name evidence="1" type="ordered locus">MHF_0053</name>
</gene>
<dbReference type="KEGG" id="mhf:MHF_0053"/>
<dbReference type="STRING" id="859194.MHF_0053"/>
<dbReference type="HOGENOM" id="CLU_430730_0_0_14"/>
<evidence type="ECO:0000313" key="2">
    <source>
        <dbReference type="Proteomes" id="UP000007952"/>
    </source>
</evidence>
<name>F6FFH3_MYCHI</name>
<accession>F6FFH3</accession>
<reference key="2">
    <citation type="submission" date="2011-05" db="EMBL/GenBank/DDBJ databases">
        <title>The Genome of Mycoplasma haemofelis Strain Ohio2, a pathogenic hemoplasma of the cat.</title>
        <authorList>
            <person name="Santos A.P."/>
            <person name="Guimaraes A.M.S."/>
            <person name="SanMiguel P.J."/>
            <person name="Martin S.W."/>
            <person name="Messick J.B."/>
        </authorList>
    </citation>
    <scope>NUCLEOTIDE SEQUENCE</scope>
    <source>
        <strain>Ohio2</strain>
    </source>
</reference>
<dbReference type="BioCyc" id="MHAE859194:G1GR7-53-MONOMER"/>
<reference evidence="1 2" key="1">
    <citation type="journal article" date="2011" name="J. Bacteriol.">
        <title>Complete genome sequences of two hemotropic Mycoplasmas, Mycoplasma haemofelis strain Ohio2 and Mycoplasma suis strain Illinois.</title>
        <authorList>
            <person name="Messick J.B."/>
            <person name="Santos A.P."/>
            <person name="Guimaraes A.M."/>
        </authorList>
    </citation>
    <scope>NUCLEOTIDE SEQUENCE [LARGE SCALE GENOMIC DNA]</scope>
    <source>
        <strain evidence="1 2">Ohio2</strain>
    </source>
</reference>
<organism evidence="1 2">
    <name type="scientific">Mycoplasma haemofelis (strain Ohio2)</name>
    <dbReference type="NCBI Taxonomy" id="859194"/>
    <lineage>
        <taxon>Bacteria</taxon>
        <taxon>Bacillati</taxon>
        <taxon>Mycoplasmatota</taxon>
        <taxon>Mollicutes</taxon>
        <taxon>Mycoplasmataceae</taxon>
        <taxon>Mycoplasma</taxon>
    </lineage>
</organism>
<sequence>MRFRSLPPFALFTTIVGASLYSFSSPLFLTFVDSSFFQDPIFFNKFEDKDFVYKTSIKEDLEGTKDYFFNNSFNLYWKHNSNNSQSVVGNGFLLNILYPPEVHKGDPYRYSYRPKYYSSGEDLIFLIGTSFSFVKQLFTKINDWKSEVNESSDQSQSLESKSNEQSNFEFYFSHPYPDKDQRTGIPEQDYLYKLQDDTYYNSKEWLLNKPHYIKVEKKDVSVVYAAVDLQINKRLIDFPLRNSDLIYKELKDIHKKEAEWVDNIHGYKFATDFAVLQLKLKIKDLRGSFLEYLKKLYSKEGKIAKVPRASISVTDGKTNPIYLAGWSSLSEYEKQIHKFDNLFIEAKAKNGSGSSGGTQISDKAPSDVNSSNFSTLLDLNICESFESDKCSSSSSYEHTNLEFFPNDVDGVLFVSFQIKNKSTGFVYPKKKSVAYTGFKSGGATADHSETLSYYNLNQQEKNQRLKNFLAAKPEGLAKWKELEVRYGYFPFQNLRDHFNRVYYDPSTSGDINSSSPLDIFTLNGNKYVNISHQINIPNLEMSRSKGMMALMKDPEKKENIMVGMYEGMREWTNPFSLSSKSVGKIMLFSSPWRYDLFTKGNKLSKPTLADSLEKKTSTSTSDKLLDKLIYRNQFHTGLFSNI</sequence>
<dbReference type="Proteomes" id="UP000007952">
    <property type="component" value="Chromosome"/>
</dbReference>